<sequence>MAYTTLAELTDRYGDAMLVSLTDRADTPTGTIDTGVIDRAIAGADAQIDGYLKGRYKLPLAATPPILADLAQAIACWKLHLYDPPAKVKADYEEAVRQLKDIARGIIVLDVAGVEPEGSGASGVEITDRERPLTADNLKGFI</sequence>
<dbReference type="EMBL" id="VCPD01000001">
    <property type="protein sequence ID" value="TMV09821.1"/>
    <property type="molecule type" value="Genomic_DNA"/>
</dbReference>
<evidence type="ECO:0000313" key="2">
    <source>
        <dbReference type="Proteomes" id="UP001193035"/>
    </source>
</evidence>
<organism evidence="1 2">
    <name type="scientific">Ruegeria sediminis</name>
    <dbReference type="NCBI Taxonomy" id="2583820"/>
    <lineage>
        <taxon>Bacteria</taxon>
        <taxon>Pseudomonadati</taxon>
        <taxon>Pseudomonadota</taxon>
        <taxon>Alphaproteobacteria</taxon>
        <taxon>Rhodobacterales</taxon>
        <taxon>Roseobacteraceae</taxon>
        <taxon>Ruegeria</taxon>
    </lineage>
</organism>
<comment type="caution">
    <text evidence="1">The sequence shown here is derived from an EMBL/GenBank/DDBJ whole genome shotgun (WGS) entry which is preliminary data.</text>
</comment>
<dbReference type="InterPro" id="IPR009752">
    <property type="entry name" value="Phage_Mu_GpJ"/>
</dbReference>
<reference evidence="1 2" key="1">
    <citation type="submission" date="2019-05" db="EMBL/GenBank/DDBJ databases">
        <title>Ruegeria sp. nov., isolated from tidal flat.</title>
        <authorList>
            <person name="Kim W."/>
        </authorList>
    </citation>
    <scope>NUCLEOTIDE SEQUENCE [LARGE SCALE GENOMIC DNA]</scope>
    <source>
        <strain evidence="1 2">CAU 1488</strain>
    </source>
</reference>
<gene>
    <name evidence="1" type="ORF">FGK63_01760</name>
</gene>
<name>A0ABY2X375_9RHOB</name>
<protein>
    <submittedName>
        <fullName evidence="1">DUF1320 domain-containing protein</fullName>
    </submittedName>
</protein>
<dbReference type="Pfam" id="PF07030">
    <property type="entry name" value="Phage_Mu_Gp36"/>
    <property type="match status" value="1"/>
</dbReference>
<dbReference type="Proteomes" id="UP001193035">
    <property type="component" value="Unassembled WGS sequence"/>
</dbReference>
<accession>A0ABY2X375</accession>
<keyword evidence="2" id="KW-1185">Reference proteome</keyword>
<dbReference type="RefSeq" id="WP_138839880.1">
    <property type="nucleotide sequence ID" value="NZ_VCPD01000001.1"/>
</dbReference>
<evidence type="ECO:0000313" key="1">
    <source>
        <dbReference type="EMBL" id="TMV09821.1"/>
    </source>
</evidence>
<proteinExistence type="predicted"/>